<evidence type="ECO:0000313" key="1">
    <source>
        <dbReference type="EMBL" id="KAH7367452.1"/>
    </source>
</evidence>
<dbReference type="EMBL" id="JAGPXD010000002">
    <property type="protein sequence ID" value="KAH7367452.1"/>
    <property type="molecule type" value="Genomic_DNA"/>
</dbReference>
<reference evidence="1" key="1">
    <citation type="journal article" date="2021" name="Nat. Commun.">
        <title>Genetic determinants of endophytism in the Arabidopsis root mycobiome.</title>
        <authorList>
            <person name="Mesny F."/>
            <person name="Miyauchi S."/>
            <person name="Thiergart T."/>
            <person name="Pickel B."/>
            <person name="Atanasova L."/>
            <person name="Karlsson M."/>
            <person name="Huettel B."/>
            <person name="Barry K.W."/>
            <person name="Haridas S."/>
            <person name="Chen C."/>
            <person name="Bauer D."/>
            <person name="Andreopoulos W."/>
            <person name="Pangilinan J."/>
            <person name="LaButti K."/>
            <person name="Riley R."/>
            <person name="Lipzen A."/>
            <person name="Clum A."/>
            <person name="Drula E."/>
            <person name="Henrissat B."/>
            <person name="Kohler A."/>
            <person name="Grigoriev I.V."/>
            <person name="Martin F.M."/>
            <person name="Hacquard S."/>
        </authorList>
    </citation>
    <scope>NUCLEOTIDE SEQUENCE</scope>
    <source>
        <strain evidence="1">MPI-CAGE-AT-0016</strain>
    </source>
</reference>
<comment type="caution">
    <text evidence="1">The sequence shown here is derived from an EMBL/GenBank/DDBJ whole genome shotgun (WGS) entry which is preliminary data.</text>
</comment>
<proteinExistence type="predicted"/>
<name>A0A8K0X540_9PEZI</name>
<organism evidence="1 2">
    <name type="scientific">Plectosphaerella cucumerina</name>
    <dbReference type="NCBI Taxonomy" id="40658"/>
    <lineage>
        <taxon>Eukaryota</taxon>
        <taxon>Fungi</taxon>
        <taxon>Dikarya</taxon>
        <taxon>Ascomycota</taxon>
        <taxon>Pezizomycotina</taxon>
        <taxon>Sordariomycetes</taxon>
        <taxon>Hypocreomycetidae</taxon>
        <taxon>Glomerellales</taxon>
        <taxon>Plectosphaerellaceae</taxon>
        <taxon>Plectosphaerella</taxon>
    </lineage>
</organism>
<protein>
    <submittedName>
        <fullName evidence="1">Uncharacterized protein</fullName>
    </submittedName>
</protein>
<dbReference type="OrthoDB" id="5575at2759"/>
<keyword evidence="2" id="KW-1185">Reference proteome</keyword>
<accession>A0A8K0X540</accession>
<sequence length="196" mass="21667">MEALAKAGVSTVKKLAGMEFYHIERILKRNPPFGQELVMKLEGFPMTGMRVRVERWATPEDEVVARKIEGFPCPEVTGARRLALVRVQVWVANKSAPCWRDKSPWVCVAAERGMRPAGHHVGAARRGPQPSTMSANPDGAGELLFEWRCSTKTMLGEGRTALFMAALVPGEAFFLWMSCEEIVGTLIETVVKAPVE</sequence>
<dbReference type="AlphaFoldDB" id="A0A8K0X540"/>
<dbReference type="Proteomes" id="UP000813385">
    <property type="component" value="Unassembled WGS sequence"/>
</dbReference>
<evidence type="ECO:0000313" key="2">
    <source>
        <dbReference type="Proteomes" id="UP000813385"/>
    </source>
</evidence>
<gene>
    <name evidence="1" type="ORF">B0T11DRAFT_275305</name>
</gene>